<dbReference type="KEGG" id="ehx:EMIHUDRAFT_468882"/>
<dbReference type="Proteomes" id="UP000013827">
    <property type="component" value="Unassembled WGS sequence"/>
</dbReference>
<feature type="compositionally biased region" description="Polar residues" evidence="1">
    <location>
        <begin position="383"/>
        <end position="396"/>
    </location>
</feature>
<dbReference type="SUPFAM" id="SSF52266">
    <property type="entry name" value="SGNH hydrolase"/>
    <property type="match status" value="1"/>
</dbReference>
<protein>
    <recommendedName>
        <fullName evidence="2">SGNH hydrolase-type esterase domain-containing protein</fullName>
    </recommendedName>
</protein>
<feature type="region of interest" description="Disordered" evidence="1">
    <location>
        <begin position="365"/>
        <end position="396"/>
    </location>
</feature>
<dbReference type="InterPro" id="IPR036514">
    <property type="entry name" value="SGNH_hydro_sf"/>
</dbReference>
<dbReference type="PaxDb" id="2903-EOD27360"/>
<organism evidence="3 4">
    <name type="scientific">Emiliania huxleyi (strain CCMP1516)</name>
    <dbReference type="NCBI Taxonomy" id="280463"/>
    <lineage>
        <taxon>Eukaryota</taxon>
        <taxon>Haptista</taxon>
        <taxon>Haptophyta</taxon>
        <taxon>Prymnesiophyceae</taxon>
        <taxon>Isochrysidales</taxon>
        <taxon>Noelaerhabdaceae</taxon>
        <taxon>Emiliania</taxon>
    </lineage>
</organism>
<dbReference type="AlphaFoldDB" id="A0A0D3JV25"/>
<reference evidence="3" key="2">
    <citation type="submission" date="2024-10" db="UniProtKB">
        <authorList>
            <consortium name="EnsemblProtists"/>
        </authorList>
    </citation>
    <scope>IDENTIFICATION</scope>
</reference>
<dbReference type="EnsemblProtists" id="EOD27360">
    <property type="protein sequence ID" value="EOD27360"/>
    <property type="gene ID" value="EMIHUDRAFT_468882"/>
</dbReference>
<evidence type="ECO:0000313" key="3">
    <source>
        <dbReference type="EnsemblProtists" id="EOD27360"/>
    </source>
</evidence>
<dbReference type="HOGENOM" id="CLU_318183_0_0_1"/>
<feature type="region of interest" description="Disordered" evidence="1">
    <location>
        <begin position="727"/>
        <end position="800"/>
    </location>
</feature>
<reference evidence="4" key="1">
    <citation type="journal article" date="2013" name="Nature">
        <title>Pan genome of the phytoplankton Emiliania underpins its global distribution.</title>
        <authorList>
            <person name="Read B.A."/>
            <person name="Kegel J."/>
            <person name="Klute M.J."/>
            <person name="Kuo A."/>
            <person name="Lefebvre S.C."/>
            <person name="Maumus F."/>
            <person name="Mayer C."/>
            <person name="Miller J."/>
            <person name="Monier A."/>
            <person name="Salamov A."/>
            <person name="Young J."/>
            <person name="Aguilar M."/>
            <person name="Claverie J.M."/>
            <person name="Frickenhaus S."/>
            <person name="Gonzalez K."/>
            <person name="Herman E.K."/>
            <person name="Lin Y.C."/>
            <person name="Napier J."/>
            <person name="Ogata H."/>
            <person name="Sarno A.F."/>
            <person name="Shmutz J."/>
            <person name="Schroeder D."/>
            <person name="de Vargas C."/>
            <person name="Verret F."/>
            <person name="von Dassow P."/>
            <person name="Valentin K."/>
            <person name="Van de Peer Y."/>
            <person name="Wheeler G."/>
            <person name="Dacks J.B."/>
            <person name="Delwiche C.F."/>
            <person name="Dyhrman S.T."/>
            <person name="Glockner G."/>
            <person name="John U."/>
            <person name="Richards T."/>
            <person name="Worden A.Z."/>
            <person name="Zhang X."/>
            <person name="Grigoriev I.V."/>
            <person name="Allen A.E."/>
            <person name="Bidle K."/>
            <person name="Borodovsky M."/>
            <person name="Bowler C."/>
            <person name="Brownlee C."/>
            <person name="Cock J.M."/>
            <person name="Elias M."/>
            <person name="Gladyshev V.N."/>
            <person name="Groth M."/>
            <person name="Guda C."/>
            <person name="Hadaegh A."/>
            <person name="Iglesias-Rodriguez M.D."/>
            <person name="Jenkins J."/>
            <person name="Jones B.M."/>
            <person name="Lawson T."/>
            <person name="Leese F."/>
            <person name="Lindquist E."/>
            <person name="Lobanov A."/>
            <person name="Lomsadze A."/>
            <person name="Malik S.B."/>
            <person name="Marsh M.E."/>
            <person name="Mackinder L."/>
            <person name="Mock T."/>
            <person name="Mueller-Roeber B."/>
            <person name="Pagarete A."/>
            <person name="Parker M."/>
            <person name="Probert I."/>
            <person name="Quesneville H."/>
            <person name="Raines C."/>
            <person name="Rensing S.A."/>
            <person name="Riano-Pachon D.M."/>
            <person name="Richier S."/>
            <person name="Rokitta S."/>
            <person name="Shiraiwa Y."/>
            <person name="Soanes D.M."/>
            <person name="van der Giezen M."/>
            <person name="Wahlund T.M."/>
            <person name="Williams B."/>
            <person name="Wilson W."/>
            <person name="Wolfe G."/>
            <person name="Wurch L.L."/>
        </authorList>
    </citation>
    <scope>NUCLEOTIDE SEQUENCE</scope>
</reference>
<evidence type="ECO:0000259" key="2">
    <source>
        <dbReference type="Pfam" id="PF13472"/>
    </source>
</evidence>
<accession>A0A0D3JV25</accession>
<dbReference type="Gene3D" id="3.40.50.1110">
    <property type="entry name" value="SGNH hydrolase"/>
    <property type="match status" value="1"/>
</dbReference>
<sequence>MPPDLDEPLSTALSALRLEALAGPLSAAGLCSLETLESDVLASRTHFLARLKEAQVGTIPQRQALANGLLRRRRDGDAPVWLRPSDRHLQLSAWHWQSYADASRPAAAASAPGAYLRARWRAADGPAAPALAVSSRAGEPLPMVLTVRYAGCAPTRLRPVADAAGLVALPAPPAEEVHVYELTALRLLAFGDSITEGVLCRTRSKSDEGGDLGCNSVSSAWAWLLAQSLGADATVVSFGRWTVAGNGGAPAFCESWRSLCAGAARFGGAAGGAASESGAASEGVPDLVLVNQGTNDALCGAADDAVRAAAHAWLWGARAALGATPLLALVLPFGGFCAAPLRAAFADYQRGAEWLRAVAAAADAAGPTDGGDELSGASERSLDSNTSTDTACESTDTNATEECRRFAVSPPRDERCLLLDLGREAHSCIHPSGSKHRRLAALAEAALRAAPPLTPPTPRVRPPRRAAHAVRVFGDSNLHALIDAEGAGYTCLVHVFLAGSAMGLAREDSHSGYRAALLDDLRRVPRGDSVVLKFGQVDCDFVYYLKLVHDASLTFEAHLARSVERYFAFIDGALAAGHLRHEERQRLRRPVLRDPLSPASRPPPYVGARQDLYIATPFPTGVVDAHLREALCSLPLMAKAEREAFRRALDDHLFLPTEAERVAHGRAYSAALAAAARARGLPLIDTFSPLLGADGLCRVKCVGANHHLPPAAEPFAAAALARHCLGRSDGDAEPPPGDPAGALADPAGGGEAVSPAGGLQESEPGGGGAAAGDAATRAGEAEGEGGHDRSAPAPEAAGTAGDGLSAVAVLVRGRFSEHRAERRYAWAVESTEATAPARLQRAIDSSEGEAAGAAVAKTGEADAATAAAMERLRRSVGVEAPPRVRGLTVPQLMRTPVAGALVAAARQAQEARGEG</sequence>
<feature type="domain" description="SGNH hydrolase-type esterase" evidence="2">
    <location>
        <begin position="189"/>
        <end position="364"/>
    </location>
</feature>
<evidence type="ECO:0000313" key="4">
    <source>
        <dbReference type="Proteomes" id="UP000013827"/>
    </source>
</evidence>
<name>A0A0D3JV25_EMIH1</name>
<dbReference type="InterPro" id="IPR013830">
    <property type="entry name" value="SGNH_hydro"/>
</dbReference>
<evidence type="ECO:0000256" key="1">
    <source>
        <dbReference type="SAM" id="MobiDB-lite"/>
    </source>
</evidence>
<dbReference type="GeneID" id="17272905"/>
<dbReference type="RefSeq" id="XP_005779789.1">
    <property type="nucleotide sequence ID" value="XM_005779732.1"/>
</dbReference>
<proteinExistence type="predicted"/>
<keyword evidence="4" id="KW-1185">Reference proteome</keyword>
<dbReference type="Pfam" id="PF13472">
    <property type="entry name" value="Lipase_GDSL_2"/>
    <property type="match status" value="1"/>
</dbReference>